<dbReference type="Ensembl" id="ENSUPAT00010001270.1">
    <property type="protein sequence ID" value="ENSUPAP00010001106.1"/>
    <property type="gene ID" value="ENSUPAG00010000945.1"/>
</dbReference>
<protein>
    <submittedName>
        <fullName evidence="2">Uncharacterized protein</fullName>
    </submittedName>
</protein>
<organism evidence="2 3">
    <name type="scientific">Urocitellus parryii</name>
    <name type="common">Arctic ground squirrel</name>
    <name type="synonym">Spermophilus parryii</name>
    <dbReference type="NCBI Taxonomy" id="9999"/>
    <lineage>
        <taxon>Eukaryota</taxon>
        <taxon>Metazoa</taxon>
        <taxon>Chordata</taxon>
        <taxon>Craniata</taxon>
        <taxon>Vertebrata</taxon>
        <taxon>Euteleostomi</taxon>
        <taxon>Mammalia</taxon>
        <taxon>Eutheria</taxon>
        <taxon>Euarchontoglires</taxon>
        <taxon>Glires</taxon>
        <taxon>Rodentia</taxon>
        <taxon>Sciuromorpha</taxon>
        <taxon>Sciuridae</taxon>
        <taxon>Xerinae</taxon>
        <taxon>Marmotini</taxon>
        <taxon>Urocitellus</taxon>
    </lineage>
</organism>
<feature type="region of interest" description="Disordered" evidence="1">
    <location>
        <begin position="1"/>
        <end position="20"/>
    </location>
</feature>
<reference evidence="2" key="2">
    <citation type="submission" date="2025-09" db="UniProtKB">
        <authorList>
            <consortium name="Ensembl"/>
        </authorList>
    </citation>
    <scope>IDENTIFICATION</scope>
</reference>
<name>A0A8D2GHR3_UROPR</name>
<evidence type="ECO:0000313" key="2">
    <source>
        <dbReference type="Ensembl" id="ENSUPAP00010001106.1"/>
    </source>
</evidence>
<proteinExistence type="predicted"/>
<accession>A0A8D2GHR3</accession>
<dbReference type="Proteomes" id="UP000694417">
    <property type="component" value="Unplaced"/>
</dbReference>
<keyword evidence="3" id="KW-1185">Reference proteome</keyword>
<dbReference type="GeneTree" id="ENSGT01120000272035"/>
<dbReference type="AlphaFoldDB" id="A0A8D2GHR3"/>
<evidence type="ECO:0000313" key="3">
    <source>
        <dbReference type="Proteomes" id="UP000694417"/>
    </source>
</evidence>
<evidence type="ECO:0000256" key="1">
    <source>
        <dbReference type="SAM" id="MobiDB-lite"/>
    </source>
</evidence>
<reference evidence="2" key="1">
    <citation type="submission" date="2025-08" db="UniProtKB">
        <authorList>
            <consortium name="Ensembl"/>
        </authorList>
    </citation>
    <scope>IDENTIFICATION</scope>
</reference>
<sequence length="125" mass="13534">RHAYQRGAGDEDELQGPQADVGDGKEVVIAHVGAARLLGVAVKVLLLVTPDALCGHHVHQQPEDEYHRQPDAPKCCGVLVHATQEALERLPVHGAWWGQGGLCPPEGMIGKIVMLMNQSHLLNIY</sequence>